<feature type="transmembrane region" description="Helical" evidence="1">
    <location>
        <begin position="64"/>
        <end position="83"/>
    </location>
</feature>
<sequence>MSDLIKHVLIGEVLGESLSSSKFSFLNNEFTAFSTGLSSQIIMDYIDNEFVVNWFNFQQFTPEVIFYIFFQAVITFLIIKNILDYRKKDYHKFKLKVYSISGAVLPDVIDGIYSIFKPGAWYNGNLIFFWHRSKELLPVQTIGATLAISFSLFFFRFYIYPFLLNFKFVNKYFSN</sequence>
<feature type="transmembrane region" description="Helical" evidence="1">
    <location>
        <begin position="136"/>
        <end position="159"/>
    </location>
</feature>
<feature type="transmembrane region" description="Helical" evidence="1">
    <location>
        <begin position="95"/>
        <end position="116"/>
    </location>
</feature>
<proteinExistence type="predicted"/>
<keyword evidence="1" id="KW-1133">Transmembrane helix</keyword>
<organism evidence="2">
    <name type="scientific">uncultured organism</name>
    <dbReference type="NCBI Taxonomy" id="155900"/>
    <lineage>
        <taxon>unclassified sequences</taxon>
        <taxon>environmental samples</taxon>
    </lineage>
</organism>
<protein>
    <submittedName>
        <fullName evidence="2">Membrane protein</fullName>
    </submittedName>
</protein>
<evidence type="ECO:0000313" key="2">
    <source>
        <dbReference type="EMBL" id="AGF93376.1"/>
    </source>
</evidence>
<name>M1P1V5_9ZZZZ</name>
<accession>M1P1V5</accession>
<dbReference type="AlphaFoldDB" id="M1P1V5"/>
<dbReference type="EMBL" id="JX684090">
    <property type="protein sequence ID" value="AGF93376.1"/>
    <property type="molecule type" value="Genomic_DNA"/>
</dbReference>
<evidence type="ECO:0000256" key="1">
    <source>
        <dbReference type="SAM" id="Phobius"/>
    </source>
</evidence>
<gene>
    <name evidence="2" type="ORF">FLSS-24_0007</name>
</gene>
<keyword evidence="1" id="KW-0812">Transmembrane</keyword>
<reference evidence="2" key="1">
    <citation type="journal article" date="2013" name="Syst. Appl. Microbiol.">
        <title>New insights into the archaeal diversity of a hypersaline microbial mat obtained by a metagenomic approach.</title>
        <authorList>
            <person name="Lopez-Lopez A."/>
            <person name="Richter M."/>
            <person name="Pena A."/>
            <person name="Tamames J."/>
            <person name="Rossello-Mora R."/>
        </authorList>
    </citation>
    <scope>NUCLEOTIDE SEQUENCE</scope>
</reference>
<keyword evidence="1" id="KW-0472">Membrane</keyword>